<reference evidence="1 2" key="1">
    <citation type="submission" date="2021-06" db="EMBL/GenBank/DDBJ databases">
        <title>Caerostris extrusa draft genome.</title>
        <authorList>
            <person name="Kono N."/>
            <person name="Arakawa K."/>
        </authorList>
    </citation>
    <scope>NUCLEOTIDE SEQUENCE [LARGE SCALE GENOMIC DNA]</scope>
</reference>
<evidence type="ECO:0000313" key="1">
    <source>
        <dbReference type="EMBL" id="GIY67299.1"/>
    </source>
</evidence>
<dbReference type="EMBL" id="BPLR01014223">
    <property type="protein sequence ID" value="GIY67299.1"/>
    <property type="molecule type" value="Genomic_DNA"/>
</dbReference>
<comment type="caution">
    <text evidence="1">The sequence shown here is derived from an EMBL/GenBank/DDBJ whole genome shotgun (WGS) entry which is preliminary data.</text>
</comment>
<organism evidence="1 2">
    <name type="scientific">Caerostris extrusa</name>
    <name type="common">Bark spider</name>
    <name type="synonym">Caerostris bankana</name>
    <dbReference type="NCBI Taxonomy" id="172846"/>
    <lineage>
        <taxon>Eukaryota</taxon>
        <taxon>Metazoa</taxon>
        <taxon>Ecdysozoa</taxon>
        <taxon>Arthropoda</taxon>
        <taxon>Chelicerata</taxon>
        <taxon>Arachnida</taxon>
        <taxon>Araneae</taxon>
        <taxon>Araneomorphae</taxon>
        <taxon>Entelegynae</taxon>
        <taxon>Araneoidea</taxon>
        <taxon>Araneidae</taxon>
        <taxon>Caerostris</taxon>
    </lineage>
</organism>
<keyword evidence="2" id="KW-1185">Reference proteome</keyword>
<protein>
    <submittedName>
        <fullName evidence="1">Uncharacterized protein</fullName>
    </submittedName>
</protein>
<evidence type="ECO:0000313" key="2">
    <source>
        <dbReference type="Proteomes" id="UP001054945"/>
    </source>
</evidence>
<accession>A0AAV4VBB9</accession>
<gene>
    <name evidence="1" type="ORF">CEXT_513321</name>
</gene>
<dbReference type="AlphaFoldDB" id="A0AAV4VBB9"/>
<dbReference type="Proteomes" id="UP001054945">
    <property type="component" value="Unassembled WGS sequence"/>
</dbReference>
<sequence>MLFLQTNRASIVYEDANFSFLFNYHLKSVRGDILFYLAFLVCHDVSADDLIRTTCLSFQGFVSEVLNYRRWQWVCNCDDGRPILTNTVCLVFYSLLLPVKSILSSECSSKS</sequence>
<proteinExistence type="predicted"/>
<name>A0AAV4VBB9_CAEEX</name>